<reference evidence="8 9" key="1">
    <citation type="submission" date="2016-08" db="EMBL/GenBank/DDBJ databases">
        <title>Draft genome sequence of Candidatus Piscirickettsia litoralis, from seawater.</title>
        <authorList>
            <person name="Wan X."/>
            <person name="Lee A.J."/>
            <person name="Hou S."/>
            <person name="Donachie S.P."/>
        </authorList>
    </citation>
    <scope>NUCLEOTIDE SEQUENCE [LARGE SCALE GENOMIC DNA]</scope>
    <source>
        <strain evidence="8 9">Y2</strain>
    </source>
</reference>
<feature type="transmembrane region" description="Helical" evidence="6">
    <location>
        <begin position="110"/>
        <end position="134"/>
    </location>
</feature>
<dbReference type="Gene3D" id="1.20.950.20">
    <property type="entry name" value="Transmembrane di-heme cytochromes, Chain C"/>
    <property type="match status" value="1"/>
</dbReference>
<proteinExistence type="predicted"/>
<evidence type="ECO:0000256" key="2">
    <source>
        <dbReference type="ARBA" id="ARBA00022475"/>
    </source>
</evidence>
<feature type="transmembrane region" description="Helical" evidence="6">
    <location>
        <begin position="40"/>
        <end position="60"/>
    </location>
</feature>
<gene>
    <name evidence="8" type="ORF">BGC07_04680</name>
</gene>
<sequence length="211" mass="23565">MPAFFLHFGMAATITFQLISSLFMEAPAPNSNNFTGTSAFTLHMYAGLIAVIIIVLHWIWSTVDKKGISSFNHLFPWGKSGRQAIYQDIKTLIINKQIPAATTGPGLSGLIHGLGFLAATAMAATGAVLFYFYYYHFAENSFFRGIRMVAQFSSKFHLGILVWSCSNGRPSLLVRKKTKTRSSIIDSQVLILPSQHQFYRLYIDQDNSIKN</sequence>
<evidence type="ECO:0000313" key="8">
    <source>
        <dbReference type="EMBL" id="ODN42356.1"/>
    </source>
</evidence>
<accession>A0ABX3A0H1</accession>
<evidence type="ECO:0000256" key="3">
    <source>
        <dbReference type="ARBA" id="ARBA00022692"/>
    </source>
</evidence>
<comment type="subcellular location">
    <subcellularLocation>
        <location evidence="1">Cell membrane</location>
        <topology evidence="1">Multi-pass membrane protein</topology>
    </subcellularLocation>
</comment>
<keyword evidence="9" id="KW-1185">Reference proteome</keyword>
<comment type="caution">
    <text evidence="8">The sequence shown here is derived from an EMBL/GenBank/DDBJ whole genome shotgun (WGS) entry which is preliminary data.</text>
</comment>
<keyword evidence="5 6" id="KW-0472">Membrane</keyword>
<evidence type="ECO:0000313" key="9">
    <source>
        <dbReference type="Proteomes" id="UP000094329"/>
    </source>
</evidence>
<name>A0ABX3A0H1_9GAMM</name>
<dbReference type="RefSeq" id="WP_069312153.1">
    <property type="nucleotide sequence ID" value="NZ_MDTU01000001.1"/>
</dbReference>
<evidence type="ECO:0000256" key="6">
    <source>
        <dbReference type="SAM" id="Phobius"/>
    </source>
</evidence>
<keyword evidence="2" id="KW-1003">Cell membrane</keyword>
<feature type="domain" description="Cytochrome b561 bacterial/Ni-hydrogenase" evidence="7">
    <location>
        <begin position="3"/>
        <end position="132"/>
    </location>
</feature>
<organism evidence="8 9">
    <name type="scientific">Piscirickettsia litoralis</name>
    <dbReference type="NCBI Taxonomy" id="1891921"/>
    <lineage>
        <taxon>Bacteria</taxon>
        <taxon>Pseudomonadati</taxon>
        <taxon>Pseudomonadota</taxon>
        <taxon>Gammaproteobacteria</taxon>
        <taxon>Thiotrichales</taxon>
        <taxon>Piscirickettsiaceae</taxon>
        <taxon>Piscirickettsia</taxon>
    </lineage>
</organism>
<evidence type="ECO:0000256" key="4">
    <source>
        <dbReference type="ARBA" id="ARBA00022989"/>
    </source>
</evidence>
<evidence type="ECO:0000256" key="5">
    <source>
        <dbReference type="ARBA" id="ARBA00023136"/>
    </source>
</evidence>
<dbReference type="Pfam" id="PF01292">
    <property type="entry name" value="Ni_hydr_CYTB"/>
    <property type="match status" value="1"/>
</dbReference>
<dbReference type="Proteomes" id="UP000094329">
    <property type="component" value="Unassembled WGS sequence"/>
</dbReference>
<evidence type="ECO:0000259" key="7">
    <source>
        <dbReference type="Pfam" id="PF01292"/>
    </source>
</evidence>
<dbReference type="InterPro" id="IPR011577">
    <property type="entry name" value="Cyt_b561_bac/Ni-Hgenase"/>
</dbReference>
<keyword evidence="3 6" id="KW-0812">Transmembrane</keyword>
<feature type="transmembrane region" description="Helical" evidence="6">
    <location>
        <begin position="6"/>
        <end position="28"/>
    </location>
</feature>
<evidence type="ECO:0000256" key="1">
    <source>
        <dbReference type="ARBA" id="ARBA00004651"/>
    </source>
</evidence>
<keyword evidence="4 6" id="KW-1133">Transmembrane helix</keyword>
<dbReference type="SUPFAM" id="SSF81342">
    <property type="entry name" value="Transmembrane di-heme cytochromes"/>
    <property type="match status" value="1"/>
</dbReference>
<dbReference type="InterPro" id="IPR016174">
    <property type="entry name" value="Di-haem_cyt_TM"/>
</dbReference>
<dbReference type="EMBL" id="MDTU01000001">
    <property type="protein sequence ID" value="ODN42356.1"/>
    <property type="molecule type" value="Genomic_DNA"/>
</dbReference>
<protein>
    <recommendedName>
        <fullName evidence="7">Cytochrome b561 bacterial/Ni-hydrogenase domain-containing protein</fullName>
    </recommendedName>
</protein>